<dbReference type="Gene3D" id="1.20.1540.10">
    <property type="entry name" value="Rhomboid-like"/>
    <property type="match status" value="1"/>
</dbReference>
<dbReference type="STRING" id="94208.A0A2S4KSP0"/>
<evidence type="ECO:0000313" key="10">
    <source>
        <dbReference type="EMBL" id="POR33222.1"/>
    </source>
</evidence>
<evidence type="ECO:0000256" key="1">
    <source>
        <dbReference type="ARBA" id="ARBA00004141"/>
    </source>
</evidence>
<evidence type="ECO:0000256" key="2">
    <source>
        <dbReference type="ARBA" id="ARBA00009045"/>
    </source>
</evidence>
<dbReference type="Proteomes" id="UP000237481">
    <property type="component" value="Unassembled WGS sequence"/>
</dbReference>
<feature type="transmembrane region" description="Helical" evidence="8">
    <location>
        <begin position="415"/>
        <end position="433"/>
    </location>
</feature>
<dbReference type="Pfam" id="PF01694">
    <property type="entry name" value="Rhomboid"/>
    <property type="match status" value="1"/>
</dbReference>
<feature type="domain" description="Peptidase S54 rhomboid" evidence="9">
    <location>
        <begin position="377"/>
        <end position="516"/>
    </location>
</feature>
<proteinExistence type="inferred from homology"/>
<dbReference type="GO" id="GO:0004252">
    <property type="term" value="F:serine-type endopeptidase activity"/>
    <property type="evidence" value="ECO:0007669"/>
    <property type="project" value="InterPro"/>
</dbReference>
<keyword evidence="11" id="KW-1185">Reference proteome</keyword>
<dbReference type="InterPro" id="IPR050925">
    <property type="entry name" value="Rhomboid_protease_S54"/>
</dbReference>
<dbReference type="GO" id="GO:0016020">
    <property type="term" value="C:membrane"/>
    <property type="evidence" value="ECO:0007669"/>
    <property type="project" value="UniProtKB-SubCell"/>
</dbReference>
<keyword evidence="5 8" id="KW-1133">Transmembrane helix</keyword>
<dbReference type="PANTHER" id="PTHR43731">
    <property type="entry name" value="RHOMBOID PROTEASE"/>
    <property type="match status" value="1"/>
</dbReference>
<comment type="subcellular location">
    <subcellularLocation>
        <location evidence="1">Membrane</location>
        <topology evidence="1">Multi-pass membrane protein</topology>
    </subcellularLocation>
</comment>
<feature type="compositionally biased region" description="Basic and acidic residues" evidence="7">
    <location>
        <begin position="193"/>
        <end position="206"/>
    </location>
</feature>
<feature type="transmembrane region" description="Helical" evidence="8">
    <location>
        <begin position="439"/>
        <end position="460"/>
    </location>
</feature>
<protein>
    <submittedName>
        <fullName evidence="10">Rhomboid-like protein</fullName>
    </submittedName>
</protein>
<accession>A0A2S4KSP0</accession>
<dbReference type="EMBL" id="PKSG01000716">
    <property type="protein sequence ID" value="POR33222.1"/>
    <property type="molecule type" value="Genomic_DNA"/>
</dbReference>
<keyword evidence="4" id="KW-0378">Hydrolase</keyword>
<evidence type="ECO:0000256" key="7">
    <source>
        <dbReference type="SAM" id="MobiDB-lite"/>
    </source>
</evidence>
<dbReference type="InterPro" id="IPR035952">
    <property type="entry name" value="Rhomboid-like_sf"/>
</dbReference>
<sequence>MSILTCPNASRALLRAATRGLASNGSKTYAPIPSRWPPNSAWQARSIAFSCQSPWQKSRTRSSAYSPSHRPGDRRTLFSAPRIIRHYEELPRDYRDQTGLGFSGRDVTEAEAGQIFGPEISAAGANHLLRILHGRRVAGTLEDPAFAIHTAQFSAGQMAAGLAYLRKTVPVEEVINAGLRAEDELSQLEQEMEEKRRKAAGAKDTDETTAEAFRPDPVYGRSQFDEMRARNIAKAKAKEKALEEKRRAAEAREGAAAAGPVAKVQGQKREISNPKIAEYYDKAQSDLDAPPELRAWERILPSATVVLLVLGFMGAVATVYEEPMARYRLLRELSTSQATVGAIIALNALVFVGWRVPPLWWVFNRYMMVVVATVKPVTLFSAVFSHTKLSHLLVNMVPLWFVGTALHDEVGRADFLTLYLGCGAAGFLGSLVTYTLRGWLTVTSLGASGATLGLCSAYFWEHRTDGFRIAGLPPDGVHGIVFLAMMTALQLAGLGRTAKLKVDIASHLAGMAAGILGIELINRTERRRGGGEGGKAVMELLRPSCA</sequence>
<feature type="transmembrane region" description="Helical" evidence="8">
    <location>
        <begin position="472"/>
        <end position="492"/>
    </location>
</feature>
<reference evidence="10 11" key="1">
    <citation type="submission" date="2018-01" db="EMBL/GenBank/DDBJ databases">
        <title>Harnessing the power of phylogenomics to disentangle the directionality and signatures of interkingdom host jumping in the parasitic fungal genus Tolypocladium.</title>
        <authorList>
            <person name="Quandt C.A."/>
            <person name="Patterson W."/>
            <person name="Spatafora J.W."/>
        </authorList>
    </citation>
    <scope>NUCLEOTIDE SEQUENCE [LARGE SCALE GENOMIC DNA]</scope>
    <source>
        <strain evidence="10 11">NRBC 100945</strain>
    </source>
</reference>
<dbReference type="PANTHER" id="PTHR43731:SF14">
    <property type="entry name" value="PRESENILIN-ASSOCIATED RHOMBOID-LIKE PROTEIN, MITOCHONDRIAL"/>
    <property type="match status" value="1"/>
</dbReference>
<keyword evidence="3 8" id="KW-0812">Transmembrane</keyword>
<evidence type="ECO:0000259" key="9">
    <source>
        <dbReference type="Pfam" id="PF01694"/>
    </source>
</evidence>
<organism evidence="10 11">
    <name type="scientific">Tolypocladium paradoxum</name>
    <dbReference type="NCBI Taxonomy" id="94208"/>
    <lineage>
        <taxon>Eukaryota</taxon>
        <taxon>Fungi</taxon>
        <taxon>Dikarya</taxon>
        <taxon>Ascomycota</taxon>
        <taxon>Pezizomycotina</taxon>
        <taxon>Sordariomycetes</taxon>
        <taxon>Hypocreomycetidae</taxon>
        <taxon>Hypocreales</taxon>
        <taxon>Ophiocordycipitaceae</taxon>
        <taxon>Tolypocladium</taxon>
    </lineage>
</organism>
<evidence type="ECO:0000256" key="6">
    <source>
        <dbReference type="ARBA" id="ARBA00023136"/>
    </source>
</evidence>
<feature type="transmembrane region" description="Helical" evidence="8">
    <location>
        <begin position="340"/>
        <end position="363"/>
    </location>
</feature>
<dbReference type="SUPFAM" id="SSF144091">
    <property type="entry name" value="Rhomboid-like"/>
    <property type="match status" value="1"/>
</dbReference>
<keyword evidence="6 8" id="KW-0472">Membrane</keyword>
<feature type="transmembrane region" description="Helical" evidence="8">
    <location>
        <begin position="383"/>
        <end position="403"/>
    </location>
</feature>
<feature type="transmembrane region" description="Helical" evidence="8">
    <location>
        <begin position="299"/>
        <end position="320"/>
    </location>
</feature>
<gene>
    <name evidence="10" type="ORF">TPAR_06587</name>
</gene>
<evidence type="ECO:0000256" key="8">
    <source>
        <dbReference type="SAM" id="Phobius"/>
    </source>
</evidence>
<evidence type="ECO:0000313" key="11">
    <source>
        <dbReference type="Proteomes" id="UP000237481"/>
    </source>
</evidence>
<evidence type="ECO:0000256" key="4">
    <source>
        <dbReference type="ARBA" id="ARBA00022801"/>
    </source>
</evidence>
<dbReference type="InterPro" id="IPR022764">
    <property type="entry name" value="Peptidase_S54_rhomboid_dom"/>
</dbReference>
<dbReference type="GO" id="GO:0006465">
    <property type="term" value="P:signal peptide processing"/>
    <property type="evidence" value="ECO:0007669"/>
    <property type="project" value="TreeGrafter"/>
</dbReference>
<comment type="similarity">
    <text evidence="2">Belongs to the peptidase S54 family.</text>
</comment>
<evidence type="ECO:0000256" key="3">
    <source>
        <dbReference type="ARBA" id="ARBA00022692"/>
    </source>
</evidence>
<name>A0A2S4KSP0_9HYPO</name>
<evidence type="ECO:0000256" key="5">
    <source>
        <dbReference type="ARBA" id="ARBA00022989"/>
    </source>
</evidence>
<dbReference type="AlphaFoldDB" id="A0A2S4KSP0"/>
<comment type="caution">
    <text evidence="10">The sequence shown here is derived from an EMBL/GenBank/DDBJ whole genome shotgun (WGS) entry which is preliminary data.</text>
</comment>
<feature type="region of interest" description="Disordered" evidence="7">
    <location>
        <begin position="189"/>
        <end position="217"/>
    </location>
</feature>
<dbReference type="OrthoDB" id="10260614at2759"/>